<evidence type="ECO:0000313" key="12">
    <source>
        <dbReference type="EMBL" id="RYU93294.1"/>
    </source>
</evidence>
<organism evidence="12 13">
    <name type="scientific">Emticicia agri</name>
    <dbReference type="NCBI Taxonomy" id="2492393"/>
    <lineage>
        <taxon>Bacteria</taxon>
        <taxon>Pseudomonadati</taxon>
        <taxon>Bacteroidota</taxon>
        <taxon>Cytophagia</taxon>
        <taxon>Cytophagales</taxon>
        <taxon>Leadbetterellaceae</taxon>
        <taxon>Emticicia</taxon>
    </lineage>
</organism>
<dbReference type="PROSITE" id="PS52015">
    <property type="entry name" value="TONB_CTD"/>
    <property type="match status" value="1"/>
</dbReference>
<dbReference type="InterPro" id="IPR006260">
    <property type="entry name" value="TonB/TolA_C"/>
</dbReference>
<name>A0A4Q5LUK5_9BACT</name>
<evidence type="ECO:0000256" key="10">
    <source>
        <dbReference type="SAM" id="MobiDB-lite"/>
    </source>
</evidence>
<keyword evidence="9" id="KW-0472">Membrane</keyword>
<protein>
    <submittedName>
        <fullName evidence="12">TonB family protein</fullName>
    </submittedName>
</protein>
<evidence type="ECO:0000256" key="4">
    <source>
        <dbReference type="ARBA" id="ARBA00022475"/>
    </source>
</evidence>
<evidence type="ECO:0000256" key="6">
    <source>
        <dbReference type="ARBA" id="ARBA00022692"/>
    </source>
</evidence>
<feature type="domain" description="TonB C-terminal" evidence="11">
    <location>
        <begin position="357"/>
        <end position="445"/>
    </location>
</feature>
<keyword evidence="4" id="KW-1003">Cell membrane</keyword>
<evidence type="ECO:0000256" key="8">
    <source>
        <dbReference type="ARBA" id="ARBA00022989"/>
    </source>
</evidence>
<dbReference type="GO" id="GO:0031992">
    <property type="term" value="F:energy transducer activity"/>
    <property type="evidence" value="ECO:0007669"/>
    <property type="project" value="TreeGrafter"/>
</dbReference>
<evidence type="ECO:0000256" key="5">
    <source>
        <dbReference type="ARBA" id="ARBA00022519"/>
    </source>
</evidence>
<dbReference type="GO" id="GO:0055085">
    <property type="term" value="P:transmembrane transport"/>
    <property type="evidence" value="ECO:0007669"/>
    <property type="project" value="InterPro"/>
</dbReference>
<feature type="region of interest" description="Disordered" evidence="10">
    <location>
        <begin position="200"/>
        <end position="226"/>
    </location>
</feature>
<keyword evidence="5" id="KW-0997">Cell inner membrane</keyword>
<keyword evidence="7" id="KW-0653">Protein transport</keyword>
<reference evidence="12 13" key="1">
    <citation type="submission" date="2019-02" db="EMBL/GenBank/DDBJ databases">
        <title>Bacterial novel species Emticicia sp. 17J42-9 isolated from soil.</title>
        <authorList>
            <person name="Jung H.-Y."/>
        </authorList>
    </citation>
    <scope>NUCLEOTIDE SEQUENCE [LARGE SCALE GENOMIC DNA]</scope>
    <source>
        <strain evidence="12 13">17J42-9</strain>
    </source>
</reference>
<proteinExistence type="inferred from homology"/>
<dbReference type="InterPro" id="IPR037682">
    <property type="entry name" value="TonB_C"/>
</dbReference>
<dbReference type="AlphaFoldDB" id="A0A4Q5LUK5"/>
<dbReference type="RefSeq" id="WP_130023575.1">
    <property type="nucleotide sequence ID" value="NZ_SEWF01000049.1"/>
</dbReference>
<dbReference type="GO" id="GO:0098797">
    <property type="term" value="C:plasma membrane protein complex"/>
    <property type="evidence" value="ECO:0007669"/>
    <property type="project" value="TreeGrafter"/>
</dbReference>
<evidence type="ECO:0000256" key="3">
    <source>
        <dbReference type="ARBA" id="ARBA00022448"/>
    </source>
</evidence>
<accession>A0A4Q5LUK5</accession>
<keyword evidence="8" id="KW-1133">Transmembrane helix</keyword>
<dbReference type="OrthoDB" id="1112758at2"/>
<evidence type="ECO:0000256" key="2">
    <source>
        <dbReference type="ARBA" id="ARBA00006555"/>
    </source>
</evidence>
<keyword evidence="13" id="KW-1185">Reference proteome</keyword>
<dbReference type="InterPro" id="IPR051045">
    <property type="entry name" value="TonB-dependent_transducer"/>
</dbReference>
<dbReference type="InterPro" id="IPR008969">
    <property type="entry name" value="CarboxyPept-like_regulatory"/>
</dbReference>
<evidence type="ECO:0000256" key="7">
    <source>
        <dbReference type="ARBA" id="ARBA00022927"/>
    </source>
</evidence>
<comment type="subcellular location">
    <subcellularLocation>
        <location evidence="1">Cell inner membrane</location>
        <topology evidence="1">Single-pass membrane protein</topology>
        <orientation evidence="1">Periplasmic side</orientation>
    </subcellularLocation>
</comment>
<keyword evidence="3" id="KW-0813">Transport</keyword>
<dbReference type="PANTHER" id="PTHR33446:SF2">
    <property type="entry name" value="PROTEIN TONB"/>
    <property type="match status" value="1"/>
</dbReference>
<dbReference type="GO" id="GO:0015031">
    <property type="term" value="P:protein transport"/>
    <property type="evidence" value="ECO:0007669"/>
    <property type="project" value="UniProtKB-KW"/>
</dbReference>
<evidence type="ECO:0000313" key="13">
    <source>
        <dbReference type="Proteomes" id="UP000293162"/>
    </source>
</evidence>
<comment type="caution">
    <text evidence="12">The sequence shown here is derived from an EMBL/GenBank/DDBJ whole genome shotgun (WGS) entry which is preliminary data.</text>
</comment>
<dbReference type="SUPFAM" id="SSF49464">
    <property type="entry name" value="Carboxypeptidase regulatory domain-like"/>
    <property type="match status" value="1"/>
</dbReference>
<dbReference type="Gene3D" id="3.30.1150.10">
    <property type="match status" value="1"/>
</dbReference>
<evidence type="ECO:0000259" key="11">
    <source>
        <dbReference type="PROSITE" id="PS52015"/>
    </source>
</evidence>
<sequence length="445" mass="48959">MAKKKQIATPEQNILTAEDLKRYEAGEMTFQEMHRVEKLLLEQPFYADAAEGLSAIKKDKLSVDKNLTDLKSRLGNRINQTANKHTPVFSIVKIWKPVSIAATLLLVFGGTYYLLDNKQSEADTAIVMKNKADADNLSEPTATAPIAKEDNTKLRKLEESVTKNTAKQKQEFAHANQAQAVVREAAPAVVEETEAAVITQPVTEDKVSELPPPPVASAPVAGAAEKKKEVADRNEAIVESKSLPGGAGRMARAAVTGVVVDEDNEPMKDVTINIKGKADGTRTDEVGKFSLRDGQRGDIVIFNSPIMPQMEIPFNSLPNKIVYSEHNIHLPTKPKVSVSSPNDVVFENAVTDAKPEFGWEAFEVYLKENTKRPPKALQMNIQGRVIVSFVVNEKGELSDFTIAKSLGYGCDEEAIRLIKNGPKWFPATKDEKPVSKSKNVIVRFR</sequence>
<gene>
    <name evidence="12" type="ORF">EWM59_22850</name>
</gene>
<dbReference type="EMBL" id="SEWF01000049">
    <property type="protein sequence ID" value="RYU93294.1"/>
    <property type="molecule type" value="Genomic_DNA"/>
</dbReference>
<comment type="similarity">
    <text evidence="2">Belongs to the TonB family.</text>
</comment>
<keyword evidence="6" id="KW-0812">Transmembrane</keyword>
<dbReference type="SUPFAM" id="SSF74653">
    <property type="entry name" value="TolA/TonB C-terminal domain"/>
    <property type="match status" value="1"/>
</dbReference>
<evidence type="ECO:0000256" key="1">
    <source>
        <dbReference type="ARBA" id="ARBA00004383"/>
    </source>
</evidence>
<dbReference type="NCBIfam" id="TIGR01352">
    <property type="entry name" value="tonB_Cterm"/>
    <property type="match status" value="1"/>
</dbReference>
<dbReference type="Pfam" id="PF03544">
    <property type="entry name" value="TonB_C"/>
    <property type="match status" value="1"/>
</dbReference>
<evidence type="ECO:0000256" key="9">
    <source>
        <dbReference type="ARBA" id="ARBA00023136"/>
    </source>
</evidence>
<dbReference type="Proteomes" id="UP000293162">
    <property type="component" value="Unassembled WGS sequence"/>
</dbReference>
<dbReference type="PANTHER" id="PTHR33446">
    <property type="entry name" value="PROTEIN TONB-RELATED"/>
    <property type="match status" value="1"/>
</dbReference>